<evidence type="ECO:0000313" key="5">
    <source>
        <dbReference type="Proteomes" id="UP000460287"/>
    </source>
</evidence>
<evidence type="ECO:0000259" key="2">
    <source>
        <dbReference type="Pfam" id="PF00534"/>
    </source>
</evidence>
<sequence length="375" mass="43223">MKNICRRIFMKICIDGIGASKLSGTDMFSYTRELLSTINSSNKFTQVFTVWDNFPLKKYFVRLQNINYIPLNIDRTSSNYDDLVSFLKESSIDIYHSPNNGFSIPKEKYCRYICTIHSLYPVKHKKFTDESYYNKFTSIVPNSLENCDKIIAVSEFTKQELISEYNADENKIAVVNPKCSPIFINMGTDFSLSFLKKHYNISRPFIFYAGSITERKMLDKIIMLLKEINKKNNNIDLVIAGCYKGKREPYYKKIKDLIIENHLEDNVHFLGKIKFSHMPVFYTAAICTIDFSTYNDFPLSIIEAINCSSFVLCNKTPTNTTLLKKAVVYTNFDDFNLASDIIVSAENDINVKMKIISLLSKPVLTTDEDTLAIYD</sequence>
<accession>A0A7X2MYH6</accession>
<keyword evidence="5" id="KW-1185">Reference proteome</keyword>
<name>A0A7X2MYH6_9CLOT</name>
<dbReference type="PANTHER" id="PTHR46401">
    <property type="entry name" value="GLYCOSYLTRANSFERASE WBBK-RELATED"/>
    <property type="match status" value="1"/>
</dbReference>
<reference evidence="4 5" key="1">
    <citation type="submission" date="2019-08" db="EMBL/GenBank/DDBJ databases">
        <title>In-depth cultivation of the pig gut microbiome towards novel bacterial diversity and tailored functional studies.</title>
        <authorList>
            <person name="Wylensek D."/>
            <person name="Hitch T.C.A."/>
            <person name="Clavel T."/>
        </authorList>
    </citation>
    <scope>NUCLEOTIDE SEQUENCE [LARGE SCALE GENOMIC DNA]</scope>
    <source>
        <strain evidence="4 5">WCA-383-APC-5B</strain>
    </source>
</reference>
<proteinExistence type="predicted"/>
<evidence type="ECO:0000259" key="3">
    <source>
        <dbReference type="Pfam" id="PF13439"/>
    </source>
</evidence>
<dbReference type="Proteomes" id="UP000460287">
    <property type="component" value="Unassembled WGS sequence"/>
</dbReference>
<keyword evidence="1 4" id="KW-0808">Transferase</keyword>
<protein>
    <submittedName>
        <fullName evidence="4">Glycosyltransferase family 4 protein</fullName>
    </submittedName>
</protein>
<dbReference type="Pfam" id="PF00534">
    <property type="entry name" value="Glycos_transf_1"/>
    <property type="match status" value="1"/>
</dbReference>
<feature type="domain" description="Glycosyltransferase subfamily 4-like N-terminal" evidence="3">
    <location>
        <begin position="70"/>
        <end position="176"/>
    </location>
</feature>
<dbReference type="EMBL" id="VULX01000005">
    <property type="protein sequence ID" value="MSR90950.1"/>
    <property type="molecule type" value="Genomic_DNA"/>
</dbReference>
<organism evidence="4 5">
    <name type="scientific">Inconstantimicrobium porci</name>
    <dbReference type="NCBI Taxonomy" id="2652291"/>
    <lineage>
        <taxon>Bacteria</taxon>
        <taxon>Bacillati</taxon>
        <taxon>Bacillota</taxon>
        <taxon>Clostridia</taxon>
        <taxon>Eubacteriales</taxon>
        <taxon>Clostridiaceae</taxon>
        <taxon>Inconstantimicrobium</taxon>
    </lineage>
</organism>
<dbReference type="PANTHER" id="PTHR46401:SF2">
    <property type="entry name" value="GLYCOSYLTRANSFERASE WBBK-RELATED"/>
    <property type="match status" value="1"/>
</dbReference>
<dbReference type="InterPro" id="IPR028098">
    <property type="entry name" value="Glyco_trans_4-like_N"/>
</dbReference>
<dbReference type="GO" id="GO:0016757">
    <property type="term" value="F:glycosyltransferase activity"/>
    <property type="evidence" value="ECO:0007669"/>
    <property type="project" value="InterPro"/>
</dbReference>
<dbReference type="AlphaFoldDB" id="A0A7X2MYH6"/>
<feature type="domain" description="Glycosyl transferase family 1" evidence="2">
    <location>
        <begin position="202"/>
        <end position="327"/>
    </location>
</feature>
<evidence type="ECO:0000313" key="4">
    <source>
        <dbReference type="EMBL" id="MSR90950.1"/>
    </source>
</evidence>
<comment type="caution">
    <text evidence="4">The sequence shown here is derived from an EMBL/GenBank/DDBJ whole genome shotgun (WGS) entry which is preliminary data.</text>
</comment>
<dbReference type="CDD" id="cd03809">
    <property type="entry name" value="GT4_MtfB-like"/>
    <property type="match status" value="1"/>
</dbReference>
<evidence type="ECO:0000256" key="1">
    <source>
        <dbReference type="ARBA" id="ARBA00022679"/>
    </source>
</evidence>
<dbReference type="Pfam" id="PF13439">
    <property type="entry name" value="Glyco_transf_4"/>
    <property type="match status" value="1"/>
</dbReference>
<gene>
    <name evidence="4" type="ORF">FYJ33_05890</name>
</gene>
<dbReference type="GO" id="GO:0009103">
    <property type="term" value="P:lipopolysaccharide biosynthetic process"/>
    <property type="evidence" value="ECO:0007669"/>
    <property type="project" value="TreeGrafter"/>
</dbReference>
<dbReference type="InterPro" id="IPR001296">
    <property type="entry name" value="Glyco_trans_1"/>
</dbReference>
<dbReference type="SUPFAM" id="SSF53756">
    <property type="entry name" value="UDP-Glycosyltransferase/glycogen phosphorylase"/>
    <property type="match status" value="1"/>
</dbReference>
<dbReference type="Gene3D" id="3.40.50.2000">
    <property type="entry name" value="Glycogen Phosphorylase B"/>
    <property type="match status" value="2"/>
</dbReference>